<name>A0AA39ZYB5_9PEZI</name>
<feature type="compositionally biased region" description="Low complexity" evidence="1">
    <location>
        <begin position="214"/>
        <end position="225"/>
    </location>
</feature>
<feature type="chain" id="PRO_5041292289" evidence="2">
    <location>
        <begin position="17"/>
        <end position="268"/>
    </location>
</feature>
<reference evidence="3" key="1">
    <citation type="submission" date="2023-06" db="EMBL/GenBank/DDBJ databases">
        <title>Genome-scale phylogeny and comparative genomics of the fungal order Sordariales.</title>
        <authorList>
            <consortium name="Lawrence Berkeley National Laboratory"/>
            <person name="Hensen N."/>
            <person name="Bonometti L."/>
            <person name="Westerberg I."/>
            <person name="Brannstrom I.O."/>
            <person name="Guillou S."/>
            <person name="Cros-Aarteil S."/>
            <person name="Calhoun S."/>
            <person name="Haridas S."/>
            <person name="Kuo A."/>
            <person name="Mondo S."/>
            <person name="Pangilinan J."/>
            <person name="Riley R."/>
            <person name="Labutti K."/>
            <person name="Andreopoulos B."/>
            <person name="Lipzen A."/>
            <person name="Chen C."/>
            <person name="Yanf M."/>
            <person name="Daum C."/>
            <person name="Ng V."/>
            <person name="Clum A."/>
            <person name="Steindorff A."/>
            <person name="Ohm R."/>
            <person name="Martin F."/>
            <person name="Silar P."/>
            <person name="Natvig D."/>
            <person name="Lalanne C."/>
            <person name="Gautier V."/>
            <person name="Ament-Velasquez S.L."/>
            <person name="Kruys A."/>
            <person name="Hutchinson M.I."/>
            <person name="Powell A.J."/>
            <person name="Barry K."/>
            <person name="Miller A.N."/>
            <person name="Grigoriev I.V."/>
            <person name="Debuchy R."/>
            <person name="Gladieux P."/>
            <person name="Thoren M.H."/>
            <person name="Johannesson H."/>
        </authorList>
    </citation>
    <scope>NUCLEOTIDE SEQUENCE</scope>
    <source>
        <strain evidence="3">SMH4607-1</strain>
    </source>
</reference>
<evidence type="ECO:0000256" key="2">
    <source>
        <dbReference type="SAM" id="SignalP"/>
    </source>
</evidence>
<keyword evidence="2" id="KW-0732">Signal</keyword>
<dbReference type="Proteomes" id="UP001172102">
    <property type="component" value="Unassembled WGS sequence"/>
</dbReference>
<keyword evidence="4" id="KW-1185">Reference proteome</keyword>
<evidence type="ECO:0000313" key="4">
    <source>
        <dbReference type="Proteomes" id="UP001172102"/>
    </source>
</evidence>
<evidence type="ECO:0000313" key="3">
    <source>
        <dbReference type="EMBL" id="KAK0705684.1"/>
    </source>
</evidence>
<organism evidence="3 4">
    <name type="scientific">Lasiosphaeris hirsuta</name>
    <dbReference type="NCBI Taxonomy" id="260670"/>
    <lineage>
        <taxon>Eukaryota</taxon>
        <taxon>Fungi</taxon>
        <taxon>Dikarya</taxon>
        <taxon>Ascomycota</taxon>
        <taxon>Pezizomycotina</taxon>
        <taxon>Sordariomycetes</taxon>
        <taxon>Sordariomycetidae</taxon>
        <taxon>Sordariales</taxon>
        <taxon>Lasiosphaeriaceae</taxon>
        <taxon>Lasiosphaeris</taxon>
    </lineage>
</organism>
<evidence type="ECO:0000256" key="1">
    <source>
        <dbReference type="SAM" id="MobiDB-lite"/>
    </source>
</evidence>
<sequence>MNRYIFLAYILAATSAAVTTFGPSCQVGSGVTTFPACNAYLNSGDACSTVLDRPGKQKCLCNQQYLDAVYGCESELQLCFLSNEADNDLESILLAWTSLCGGTALTFTPTTPAPASFTPYPEFLCEEVKQACLTAELLLNECITYAGDTSTERWSSCTCRSSLLRLDYSCEYIGNATCLGTGATMSSLWGYAECGNFASVIGTGLPAAVPPGPTTSLPTLPQSAPAPGSTTSQGPAPSSSRPSGGNRVISDIPLLLSMAGVLVTFHGL</sequence>
<comment type="caution">
    <text evidence="3">The sequence shown here is derived from an EMBL/GenBank/DDBJ whole genome shotgun (WGS) entry which is preliminary data.</text>
</comment>
<protein>
    <submittedName>
        <fullName evidence="3">Uncharacterized protein</fullName>
    </submittedName>
</protein>
<proteinExistence type="predicted"/>
<gene>
    <name evidence="3" type="ORF">B0H67DRAFT_594741</name>
</gene>
<feature type="signal peptide" evidence="2">
    <location>
        <begin position="1"/>
        <end position="16"/>
    </location>
</feature>
<dbReference type="AlphaFoldDB" id="A0AA39ZYB5"/>
<accession>A0AA39ZYB5</accession>
<feature type="compositionally biased region" description="Low complexity" evidence="1">
    <location>
        <begin position="232"/>
        <end position="245"/>
    </location>
</feature>
<dbReference type="EMBL" id="JAUKUA010000007">
    <property type="protein sequence ID" value="KAK0705684.1"/>
    <property type="molecule type" value="Genomic_DNA"/>
</dbReference>
<feature type="region of interest" description="Disordered" evidence="1">
    <location>
        <begin position="211"/>
        <end position="245"/>
    </location>
</feature>